<dbReference type="InterPro" id="IPR049551">
    <property type="entry name" value="PKS_DH_C"/>
</dbReference>
<feature type="region of interest" description="C-terminal hotdog fold" evidence="14">
    <location>
        <begin position="1089"/>
        <end position="1227"/>
    </location>
</feature>
<dbReference type="InterPro" id="IPR016036">
    <property type="entry name" value="Malonyl_transacylase_ACP-bd"/>
</dbReference>
<dbReference type="Proteomes" id="UP000542674">
    <property type="component" value="Unassembled WGS sequence"/>
</dbReference>
<dbReference type="InterPro" id="IPR001031">
    <property type="entry name" value="Thioesterase"/>
</dbReference>
<dbReference type="GO" id="GO:0031177">
    <property type="term" value="F:phosphopantetheine binding"/>
    <property type="evidence" value="ECO:0007669"/>
    <property type="project" value="InterPro"/>
</dbReference>
<dbReference type="InterPro" id="IPR014043">
    <property type="entry name" value="Acyl_transferase_dom"/>
</dbReference>
<reference evidence="19 20" key="1">
    <citation type="submission" date="2020-08" db="EMBL/GenBank/DDBJ databases">
        <title>Sequencing the genomes of 1000 actinobacteria strains.</title>
        <authorList>
            <person name="Klenk H.-P."/>
        </authorList>
    </citation>
    <scope>NUCLEOTIDE SEQUENCE [LARGE SCALE GENOMIC DNA]</scope>
    <source>
        <strain evidence="19 20">DSM 45084</strain>
    </source>
</reference>
<feature type="active site" description="Proton acceptor; for dehydratase activity" evidence="14">
    <location>
        <position position="980"/>
    </location>
</feature>
<evidence type="ECO:0000256" key="10">
    <source>
        <dbReference type="ARBA" id="ARBA00060158"/>
    </source>
</evidence>
<feature type="active site" description="Proton donor; for dehydratase activity" evidence="14">
    <location>
        <position position="1148"/>
    </location>
</feature>
<feature type="domain" description="Ketosynthase family 3 (KS3)" evidence="17">
    <location>
        <begin position="33"/>
        <end position="458"/>
    </location>
</feature>
<keyword evidence="8" id="KW-0012">Acyltransferase</keyword>
<dbReference type="Gene3D" id="3.40.366.10">
    <property type="entry name" value="Malonyl-Coenzyme A Acyl Carrier Protein, domain 2"/>
    <property type="match status" value="1"/>
</dbReference>
<dbReference type="InterPro" id="IPR049900">
    <property type="entry name" value="PKS_mFAS_DH"/>
</dbReference>
<evidence type="ECO:0000256" key="4">
    <source>
        <dbReference type="ARBA" id="ARBA00022679"/>
    </source>
</evidence>
<dbReference type="InterPro" id="IPR016035">
    <property type="entry name" value="Acyl_Trfase/lysoPLipase"/>
</dbReference>
<evidence type="ECO:0000256" key="8">
    <source>
        <dbReference type="ARBA" id="ARBA00023315"/>
    </source>
</evidence>
<keyword evidence="5" id="KW-0677">Repeat</keyword>
<dbReference type="InterPro" id="IPR006162">
    <property type="entry name" value="Ppantetheine_attach_site"/>
</dbReference>
<dbReference type="InterPro" id="IPR001227">
    <property type="entry name" value="Ac_transferase_dom_sf"/>
</dbReference>
<comment type="catalytic activity">
    <reaction evidence="9">
        <text>6 (S)-methylmalonyl-CoA + propanoyl-CoA + 6 NADPH + 12 H(+) = 6-deoxyerythronolide B + 6 CO2 + 6 NADP(+) + 7 CoA + H2O</text>
        <dbReference type="Rhea" id="RHEA:23068"/>
        <dbReference type="ChEBI" id="CHEBI:15377"/>
        <dbReference type="ChEBI" id="CHEBI:15378"/>
        <dbReference type="ChEBI" id="CHEBI:16089"/>
        <dbReference type="ChEBI" id="CHEBI:16526"/>
        <dbReference type="ChEBI" id="CHEBI:57287"/>
        <dbReference type="ChEBI" id="CHEBI:57327"/>
        <dbReference type="ChEBI" id="CHEBI:57392"/>
        <dbReference type="ChEBI" id="CHEBI:57783"/>
        <dbReference type="ChEBI" id="CHEBI:58349"/>
        <dbReference type="EC" id="2.3.1.94"/>
    </reaction>
</comment>
<evidence type="ECO:0000313" key="20">
    <source>
        <dbReference type="Proteomes" id="UP000542674"/>
    </source>
</evidence>
<dbReference type="Gene3D" id="1.10.1200.10">
    <property type="entry name" value="ACP-like"/>
    <property type="match status" value="1"/>
</dbReference>
<dbReference type="Gene3D" id="3.40.50.720">
    <property type="entry name" value="NAD(P)-binding Rossmann-like Domain"/>
    <property type="match status" value="1"/>
</dbReference>
<dbReference type="Gene3D" id="3.10.129.110">
    <property type="entry name" value="Polyketide synthase dehydratase"/>
    <property type="match status" value="1"/>
</dbReference>
<dbReference type="InterPro" id="IPR020806">
    <property type="entry name" value="PKS_PP-bd"/>
</dbReference>
<evidence type="ECO:0000256" key="14">
    <source>
        <dbReference type="PROSITE-ProRule" id="PRU01363"/>
    </source>
</evidence>
<evidence type="ECO:0000256" key="11">
    <source>
        <dbReference type="ARBA" id="ARBA00060622"/>
    </source>
</evidence>
<dbReference type="InterPro" id="IPR032821">
    <property type="entry name" value="PKS_assoc"/>
</dbReference>
<gene>
    <name evidence="19" type="ORF">F4559_003454</name>
</gene>
<comment type="pathway">
    <text evidence="11">Antibiotic biosynthesis; erythromycin biosynthesis.</text>
</comment>
<dbReference type="Pfam" id="PF00975">
    <property type="entry name" value="Thioesterase"/>
    <property type="match status" value="1"/>
</dbReference>
<feature type="region of interest" description="N-terminal hotdog fold" evidence="14">
    <location>
        <begin position="949"/>
        <end position="1069"/>
    </location>
</feature>
<dbReference type="Gene3D" id="3.30.70.3290">
    <property type="match status" value="1"/>
</dbReference>
<dbReference type="GO" id="GO:0004315">
    <property type="term" value="F:3-oxoacyl-[acyl-carrier-protein] synthase activity"/>
    <property type="evidence" value="ECO:0007669"/>
    <property type="project" value="InterPro"/>
</dbReference>
<dbReference type="InterPro" id="IPR029058">
    <property type="entry name" value="AB_hydrolase_fold"/>
</dbReference>
<dbReference type="PROSITE" id="PS50075">
    <property type="entry name" value="CARRIER"/>
    <property type="match status" value="1"/>
</dbReference>
<evidence type="ECO:0000256" key="9">
    <source>
        <dbReference type="ARBA" id="ARBA00052442"/>
    </source>
</evidence>
<evidence type="ECO:0000256" key="2">
    <source>
        <dbReference type="ARBA" id="ARBA00022450"/>
    </source>
</evidence>
<feature type="region of interest" description="Disordered" evidence="15">
    <location>
        <begin position="460"/>
        <end position="502"/>
    </location>
</feature>
<evidence type="ECO:0000256" key="7">
    <source>
        <dbReference type="ARBA" id="ARBA00023268"/>
    </source>
</evidence>
<dbReference type="GO" id="GO:0004312">
    <property type="term" value="F:fatty acid synthase activity"/>
    <property type="evidence" value="ECO:0007669"/>
    <property type="project" value="TreeGrafter"/>
</dbReference>
<keyword evidence="20" id="KW-1185">Reference proteome</keyword>
<dbReference type="SMART" id="SM00822">
    <property type="entry name" value="PKS_KR"/>
    <property type="match status" value="1"/>
</dbReference>
<dbReference type="SUPFAM" id="SSF53474">
    <property type="entry name" value="alpha/beta-Hydrolases"/>
    <property type="match status" value="1"/>
</dbReference>
<dbReference type="Pfam" id="PF00550">
    <property type="entry name" value="PP-binding"/>
    <property type="match status" value="1"/>
</dbReference>
<evidence type="ECO:0000256" key="6">
    <source>
        <dbReference type="ARBA" id="ARBA00023194"/>
    </source>
</evidence>
<dbReference type="SMART" id="SM00826">
    <property type="entry name" value="PKS_DH"/>
    <property type="match status" value="1"/>
</dbReference>
<keyword evidence="7" id="KW-0511">Multifunctional enzyme</keyword>
<dbReference type="FunFam" id="3.40.366.10:FF:000002">
    <property type="entry name" value="Probable polyketide synthase 2"/>
    <property type="match status" value="1"/>
</dbReference>
<dbReference type="Pfam" id="PF00109">
    <property type="entry name" value="ketoacyl-synt"/>
    <property type="match status" value="1"/>
</dbReference>
<dbReference type="Gene3D" id="3.40.47.10">
    <property type="match status" value="1"/>
</dbReference>
<dbReference type="InterPro" id="IPR036291">
    <property type="entry name" value="NAD(P)-bd_dom_sf"/>
</dbReference>
<dbReference type="GO" id="GO:0047879">
    <property type="term" value="F:erythronolide synthase activity"/>
    <property type="evidence" value="ECO:0007669"/>
    <property type="project" value="UniProtKB-EC"/>
</dbReference>
<dbReference type="Pfam" id="PF02801">
    <property type="entry name" value="Ketoacyl-synt_C"/>
    <property type="match status" value="1"/>
</dbReference>
<dbReference type="SMART" id="SM00825">
    <property type="entry name" value="PKS_KS"/>
    <property type="match status" value="1"/>
</dbReference>
<dbReference type="SUPFAM" id="SSF47336">
    <property type="entry name" value="ACP-like"/>
    <property type="match status" value="1"/>
</dbReference>
<keyword evidence="3" id="KW-0597">Phosphoprotein</keyword>
<dbReference type="PROSITE" id="PS52019">
    <property type="entry name" value="PKS_MFAS_DH"/>
    <property type="match status" value="1"/>
</dbReference>
<dbReference type="InterPro" id="IPR020802">
    <property type="entry name" value="TesA-like"/>
</dbReference>
<dbReference type="PANTHER" id="PTHR43775:SF51">
    <property type="entry name" value="INACTIVE PHENOLPHTHIOCEROL SYNTHESIS POLYKETIDE SYNTHASE TYPE I PKS1-RELATED"/>
    <property type="match status" value="1"/>
</dbReference>
<evidence type="ECO:0000256" key="12">
    <source>
        <dbReference type="ARBA" id="ARBA00063272"/>
    </source>
</evidence>
<dbReference type="InterPro" id="IPR042104">
    <property type="entry name" value="PKS_dehydratase_sf"/>
</dbReference>
<dbReference type="PROSITE" id="PS00606">
    <property type="entry name" value="KS3_1"/>
    <property type="match status" value="1"/>
</dbReference>
<dbReference type="GO" id="GO:0006633">
    <property type="term" value="P:fatty acid biosynthetic process"/>
    <property type="evidence" value="ECO:0007669"/>
    <property type="project" value="InterPro"/>
</dbReference>
<dbReference type="RefSeq" id="WP_184669909.1">
    <property type="nucleotide sequence ID" value="NZ_JACHJS010000001.1"/>
</dbReference>
<dbReference type="Pfam" id="PF08990">
    <property type="entry name" value="Docking"/>
    <property type="match status" value="1"/>
</dbReference>
<dbReference type="SUPFAM" id="SSF52151">
    <property type="entry name" value="FabD/lysophospholipase-like"/>
    <property type="match status" value="1"/>
</dbReference>
<accession>A0A7W7WW82</accession>
<dbReference type="SMART" id="SM01294">
    <property type="entry name" value="PKS_PP_betabranch"/>
    <property type="match status" value="1"/>
</dbReference>
<feature type="compositionally biased region" description="Low complexity" evidence="15">
    <location>
        <begin position="482"/>
        <end position="493"/>
    </location>
</feature>
<dbReference type="InterPro" id="IPR036736">
    <property type="entry name" value="ACP-like_sf"/>
</dbReference>
<keyword evidence="6" id="KW-0045">Antibiotic biosynthesis</keyword>
<dbReference type="SMART" id="SM00823">
    <property type="entry name" value="PKS_PP"/>
    <property type="match status" value="1"/>
</dbReference>
<dbReference type="PROSITE" id="PS00012">
    <property type="entry name" value="PHOSPHOPANTETHEINE"/>
    <property type="match status" value="1"/>
</dbReference>
<dbReference type="InterPro" id="IPR013968">
    <property type="entry name" value="PKS_KR"/>
</dbReference>
<dbReference type="SMART" id="SM00827">
    <property type="entry name" value="PKS_AT"/>
    <property type="match status" value="1"/>
</dbReference>
<dbReference type="Pfam" id="PF21089">
    <property type="entry name" value="PKS_DH_N"/>
    <property type="match status" value="1"/>
</dbReference>
<dbReference type="InterPro" id="IPR057326">
    <property type="entry name" value="KR_dom"/>
</dbReference>
<dbReference type="InterPro" id="IPR014030">
    <property type="entry name" value="Ketoacyl_synth_N"/>
</dbReference>
<comment type="function">
    <text evidence="10">Involved in the biosynthesis of antibiotic erythromycin via the biosynthesis of its aglycone precursor, 6-deoxyerythronolide B (6-dEB).</text>
</comment>
<evidence type="ECO:0000256" key="1">
    <source>
        <dbReference type="ARBA" id="ARBA00001957"/>
    </source>
</evidence>
<dbReference type="SUPFAM" id="SSF53901">
    <property type="entry name" value="Thiolase-like"/>
    <property type="match status" value="1"/>
</dbReference>
<comment type="subunit">
    <text evidence="12">Homodimer. Erythronolide synthase is composed of EryAI, EryAII and EryAIII multimodular (2 modules) polypeptides each coding for a functional synthase subunit which participates in 2 of the six FAS-like elongation steps required for formation of the polyketide. Module 1, 2, 3, 4, 5, and 6 participating in biosynthesis steps 1, 2, 3, 4, 5, and 6, respectively.</text>
</comment>
<evidence type="ECO:0000256" key="5">
    <source>
        <dbReference type="ARBA" id="ARBA00022737"/>
    </source>
</evidence>
<dbReference type="InterPro" id="IPR049552">
    <property type="entry name" value="PKS_DH_N"/>
</dbReference>
<dbReference type="CDD" id="cd08956">
    <property type="entry name" value="KR_3_FAS_SDR_x"/>
    <property type="match status" value="1"/>
</dbReference>
<feature type="domain" description="Carrier" evidence="16">
    <location>
        <begin position="1658"/>
        <end position="1732"/>
    </location>
</feature>
<dbReference type="InterPro" id="IPR018201">
    <property type="entry name" value="Ketoacyl_synth_AS"/>
</dbReference>
<dbReference type="InterPro" id="IPR015083">
    <property type="entry name" value="NorB/c/GfsB-D-like_docking"/>
</dbReference>
<dbReference type="Pfam" id="PF14765">
    <property type="entry name" value="PS-DH"/>
    <property type="match status" value="1"/>
</dbReference>
<dbReference type="GO" id="GO:0033068">
    <property type="term" value="P:macrolide biosynthetic process"/>
    <property type="evidence" value="ECO:0007669"/>
    <property type="project" value="UniProtKB-ARBA"/>
</dbReference>
<dbReference type="InterPro" id="IPR016039">
    <property type="entry name" value="Thiolase-like"/>
</dbReference>
<protein>
    <recommendedName>
        <fullName evidence="13">6-deoxyerythronolide-B synthase</fullName>
        <ecNumber evidence="13">2.3.1.94</ecNumber>
    </recommendedName>
</protein>
<dbReference type="InterPro" id="IPR020807">
    <property type="entry name" value="PKS_DH"/>
</dbReference>
<dbReference type="CDD" id="cd00833">
    <property type="entry name" value="PKS"/>
    <property type="match status" value="1"/>
</dbReference>
<dbReference type="Gene3D" id="3.40.50.1820">
    <property type="entry name" value="alpha/beta hydrolase"/>
    <property type="match status" value="1"/>
</dbReference>
<proteinExistence type="predicted"/>
<dbReference type="InterPro" id="IPR020841">
    <property type="entry name" value="PKS_Beta-ketoAc_synthase_dom"/>
</dbReference>
<comment type="cofactor">
    <cofactor evidence="1">
        <name>pantetheine 4'-phosphate</name>
        <dbReference type="ChEBI" id="CHEBI:47942"/>
    </cofactor>
</comment>
<dbReference type="EMBL" id="JACHJS010000001">
    <property type="protein sequence ID" value="MBB4966095.1"/>
    <property type="molecule type" value="Genomic_DNA"/>
</dbReference>
<dbReference type="FunFam" id="1.10.1200.10:FF:000007">
    <property type="entry name" value="Probable polyketide synthase pks17"/>
    <property type="match status" value="1"/>
</dbReference>
<evidence type="ECO:0000259" key="17">
    <source>
        <dbReference type="PROSITE" id="PS52004"/>
    </source>
</evidence>
<dbReference type="SMART" id="SM00824">
    <property type="entry name" value="PKS_TE"/>
    <property type="match status" value="1"/>
</dbReference>
<evidence type="ECO:0000256" key="15">
    <source>
        <dbReference type="SAM" id="MobiDB-lite"/>
    </source>
</evidence>
<evidence type="ECO:0000259" key="18">
    <source>
        <dbReference type="PROSITE" id="PS52019"/>
    </source>
</evidence>
<evidence type="ECO:0000313" key="19">
    <source>
        <dbReference type="EMBL" id="MBB4966095.1"/>
    </source>
</evidence>
<evidence type="ECO:0000256" key="13">
    <source>
        <dbReference type="ARBA" id="ARBA00066981"/>
    </source>
</evidence>
<dbReference type="InterPro" id="IPR050091">
    <property type="entry name" value="PKS_NRPS_Biosynth_Enz"/>
</dbReference>
<dbReference type="PROSITE" id="PS52004">
    <property type="entry name" value="KS3_2"/>
    <property type="match status" value="1"/>
</dbReference>
<evidence type="ECO:0000256" key="3">
    <source>
        <dbReference type="ARBA" id="ARBA00022553"/>
    </source>
</evidence>
<feature type="domain" description="PKS/mFAS DH" evidence="18">
    <location>
        <begin position="949"/>
        <end position="1227"/>
    </location>
</feature>
<comment type="caution">
    <text evidence="19">The sequence shown here is derived from an EMBL/GenBank/DDBJ whole genome shotgun (WGS) entry which is preliminary data.</text>
</comment>
<dbReference type="SUPFAM" id="SSF51735">
    <property type="entry name" value="NAD(P)-binding Rossmann-fold domains"/>
    <property type="match status" value="2"/>
</dbReference>
<dbReference type="Pfam" id="PF08659">
    <property type="entry name" value="KR"/>
    <property type="match status" value="1"/>
</dbReference>
<dbReference type="Pfam" id="PF00698">
    <property type="entry name" value="Acyl_transf_1"/>
    <property type="match status" value="1"/>
</dbReference>
<evidence type="ECO:0000259" key="16">
    <source>
        <dbReference type="PROSITE" id="PS50075"/>
    </source>
</evidence>
<dbReference type="Pfam" id="PF16197">
    <property type="entry name" value="KAsynt_C_assoc"/>
    <property type="match status" value="1"/>
</dbReference>
<dbReference type="PANTHER" id="PTHR43775">
    <property type="entry name" value="FATTY ACID SYNTHASE"/>
    <property type="match status" value="1"/>
</dbReference>
<sequence>MANDEKLREYLKRALAESERARQRVRDLESSRHEPIAITAASCRLPGGVRSPEQLWELVANGVDAITDFPADRGWDLDGVYDPDPDAVGTSTTRQGGFVDGVTDFDAEFFGISPREALATDPQHRLLLETAWEVLERAGIDPATLRGTRTAVFAGIAGEDYTPRAATPAEVEGYLGTNTLRSVASGRIAYTFGFEGPAVTVDTACSSSLVALHLAVQSLRSGESDLALVGAASVMTTPFGFVEFSRQRGLSADGRCKAFSADADGTGWAEGVGWLLVERLSDAERAGREVLAVVRGTAINQDGASNGLTAPNGAAQQRVIKAALAAARLTPAEIDVVEAHGTGTALGDPIEARAIIAAYGRDRAEDRPLWLGSLKSNIGHTQAAAGVSGLVKLIGAVKHGVLPKTLHVAEPTPHVDWSAGTVRLLTESRPWPETGHPRRAGISAFGVSGTNAHVIVEQAPARPTAEPGASPVDEAGAGGTTGSAAGSSLPGGAERPSDSVPVPVPVVLSARSATGLAAQADSLLRHVERHPDVRLVDLAFSAATTRAALPGRAVVVAADRDTLVTGLEALARGEQSADLVTGTSGGGLAVLFTGQGAQRFGMGRELYAAYPVFAAALDAVVSEVDKQGDGSRSLRDVLFAEADTGALDDTGHTQPALFALEVALYRLFESWGVRPDFVTGHSVGEIAAAHVAGVLSLPDAAALVAARARLMAALPRGGAMIAVEAREDEVLPLLAGRGHEVGLAAVNGPTSVVLSGTADAVEEIAARFADRRTRRLTVSHAFHSPLIEPMLDPFRAVAEGLAYHPPTIPVVSNLTGAVADPAVIATADYWVRHVRGAVRFADGVAHLNDAGVRTFLELGPDGVLTALVRTTLADERVQARPALRRDRPEAATALAALGLAHVQGTRVDWSAVFADHDPRRVTLPTYAFRRDRYWVGDIVRPAGTGTVGHPLLDDVTHLADGGVVFSGTLSTSSHPWLVDHAVRGTVILPGTALLDLAVHAGDEVGTGVVDELVVAAPLVVPNRGAVRVQVSVAEPDETGRRAFGVHSRVGGAEWTTHATGTLTDDTPTDDTLTDDTPQAPAGFAWPPAAEPVDTAGLYAELADAGLYYGPVFQGVRAAWRADDVFYAELDLPDTAGVDGFGLHPALFDAALHVPAHHDLATNPPGTNRLPFAYRGVRLHATGARSLRVRLTLTAADELALHAVDPSGAPVVSVDALRSRLITEDRLAAARSTDQDALFELTWTDAGEAGPVPDHDVLEVTHAGNAELPREIRATLHEVADRVRAYFADSDRVLAVVTRTAVAALPGDLPDGVTAPLTGLLRAAQAERPDRIVLVDLGADDVFDPKVLGLGEPQVAVRGDRVLVPRLTRVTAPGTGGRSWNPDGTALITGGFGVLGAIAARHVVRAHGIRRLVLIGRRGADTPGADTLLAELAEAGVEVTAVAGDVGDRDFLADVLAAIPAEHPLTAVVHTAGVVADGTLDTFTSDQVDTVFAPKVDAAWHLHRLTRDLDLAAFVLYSSVAAILGGPGQGVYAAANTFLDALAVHRASVGLAATSLSWGQWATPSGITGHLTRTDLARSARAGLRLVDDEQGTALLDAALSLDRPTLVPAPLDLAAVRTRPVVPAVLRGLVRPARRVASADAPGLRARLAGLDAESRHEVLVDLVRTEAAAVLGTTTDALEPDRPFVDLGLDSLTSVELRNRLDTATGLRLPATATFDHPDAGALAAHLDAALGDLADTTPAPTPGTGQGPLSTLYRALAGGGRYPAAAEIIGVASHLRTSFTAAQTPDHVLPPIELATGPGRVKLVLFPAVSAISGPHEYARFGHSMAGERDVLVVPSPGYRDTDSLPDSEDTYVRMHAETVKAWVGDEPFVIVGRSMGGCIANAVAAALEADGVVPLGQVLIDSYLIESPKLPGFRDWWLKAMLDGMLDRIERYRMVWSDTSLTAMGGYGRILADWAPAPIGGRTLLLRAGEPLRGTITDGPHDWRPTWPFPHEVADVPGDHFTVLEDHAETTVRAVRDWLATFD</sequence>
<keyword evidence="2" id="KW-0596">Phosphopantetheine</keyword>
<dbReference type="SUPFAM" id="SSF55048">
    <property type="entry name" value="Probable ACP-binding domain of malonyl-CoA ACP transacylase"/>
    <property type="match status" value="1"/>
</dbReference>
<organism evidence="19 20">
    <name type="scientific">Saccharothrix violaceirubra</name>
    <dbReference type="NCBI Taxonomy" id="413306"/>
    <lineage>
        <taxon>Bacteria</taxon>
        <taxon>Bacillati</taxon>
        <taxon>Actinomycetota</taxon>
        <taxon>Actinomycetes</taxon>
        <taxon>Pseudonocardiales</taxon>
        <taxon>Pseudonocardiaceae</taxon>
        <taxon>Saccharothrix</taxon>
    </lineage>
</organism>
<keyword evidence="4 19" id="KW-0808">Transferase</keyword>
<dbReference type="InterPro" id="IPR014031">
    <property type="entry name" value="Ketoacyl_synth_C"/>
</dbReference>
<name>A0A7W7WW82_9PSEU</name>
<dbReference type="InterPro" id="IPR009081">
    <property type="entry name" value="PP-bd_ACP"/>
</dbReference>
<dbReference type="EC" id="2.3.1.94" evidence="13"/>
<dbReference type="FunFam" id="3.40.47.10:FF:000019">
    <property type="entry name" value="Polyketide synthase type I"/>
    <property type="match status" value="1"/>
</dbReference>